<feature type="compositionally biased region" description="Low complexity" evidence="3">
    <location>
        <begin position="247"/>
        <end position="262"/>
    </location>
</feature>
<dbReference type="SUPFAM" id="SSF57863">
    <property type="entry name" value="ArfGap/RecO-like zinc finger"/>
    <property type="match status" value="1"/>
</dbReference>
<dbReference type="AlphaFoldDB" id="A0A1Z5K1Q0"/>
<feature type="compositionally biased region" description="Polar residues" evidence="3">
    <location>
        <begin position="229"/>
        <end position="240"/>
    </location>
</feature>
<feature type="compositionally biased region" description="Gly residues" evidence="3">
    <location>
        <begin position="122"/>
        <end position="131"/>
    </location>
</feature>
<dbReference type="InParanoid" id="A0A1Z5K1Q0"/>
<keyword evidence="2" id="KW-0862">Zinc</keyword>
<evidence type="ECO:0000256" key="1">
    <source>
        <dbReference type="ARBA" id="ARBA00022723"/>
    </source>
</evidence>
<sequence>MDSWTDAQLAQMKLGGNDKCNAYLQQHGIDPRTPIKQKYESPVAQLYKLQLKARVEGKSIPTELPVVAPRSGNMPSSHNSSNSAGDPNSMERLPGESEQQYVARQTRLREEARARMAAKFGNSGGSMGGMGSSSMQGIGSDPSYNPRAGGYSSGSHNDVLQTFSSGLGAALGVAGSYAGSVAAKLQSEDTLQSVKTVGSSFWGTLTSSVSTVAATLTTDEDDGLSDLQRQFASQKPTQSKYAGFGSGAPTNSSSSSSLGAPAAPSPSPSFVSTVQEAPGLPGEDRNGVERLTGESDEQYVVRQTRLRDEARARMAAKFGGGGGLSSVANSPPPPSSSSRPTPPPSLVKPPSSGNGNNVNATDFFSSFGA</sequence>
<dbReference type="InterPro" id="IPR037278">
    <property type="entry name" value="ARFGAP/RecO"/>
</dbReference>
<evidence type="ECO:0000256" key="3">
    <source>
        <dbReference type="SAM" id="MobiDB-lite"/>
    </source>
</evidence>
<keyword evidence="1" id="KW-0479">Metal-binding</keyword>
<dbReference type="PANTHER" id="PTHR45686">
    <property type="entry name" value="ADP-RIBOSYLATION FACTOR GTPASE ACTIVATING PROTEIN 3, ISOFORM H-RELATED"/>
    <property type="match status" value="1"/>
</dbReference>
<accession>A0A1Z5K1Q0</accession>
<evidence type="ECO:0000313" key="5">
    <source>
        <dbReference type="Proteomes" id="UP000198406"/>
    </source>
</evidence>
<protein>
    <recommendedName>
        <fullName evidence="6">Arf-GAP domain-containing protein</fullName>
    </recommendedName>
</protein>
<name>A0A1Z5K1Q0_FISSO</name>
<feature type="compositionally biased region" description="Polar residues" evidence="3">
    <location>
        <begin position="73"/>
        <end position="86"/>
    </location>
</feature>
<comment type="caution">
    <text evidence="4">The sequence shown here is derived from an EMBL/GenBank/DDBJ whole genome shotgun (WGS) entry which is preliminary data.</text>
</comment>
<evidence type="ECO:0000256" key="2">
    <source>
        <dbReference type="ARBA" id="ARBA00022833"/>
    </source>
</evidence>
<feature type="compositionally biased region" description="Polar residues" evidence="3">
    <location>
        <begin position="353"/>
        <end position="369"/>
    </location>
</feature>
<dbReference type="Gene3D" id="1.10.220.150">
    <property type="entry name" value="Arf GTPase activating protein"/>
    <property type="match status" value="1"/>
</dbReference>
<organism evidence="4 5">
    <name type="scientific">Fistulifera solaris</name>
    <name type="common">Oleaginous diatom</name>
    <dbReference type="NCBI Taxonomy" id="1519565"/>
    <lineage>
        <taxon>Eukaryota</taxon>
        <taxon>Sar</taxon>
        <taxon>Stramenopiles</taxon>
        <taxon>Ochrophyta</taxon>
        <taxon>Bacillariophyta</taxon>
        <taxon>Bacillariophyceae</taxon>
        <taxon>Bacillariophycidae</taxon>
        <taxon>Naviculales</taxon>
        <taxon>Naviculaceae</taxon>
        <taxon>Fistulifera</taxon>
    </lineage>
</organism>
<dbReference type="PANTHER" id="PTHR45686:SF4">
    <property type="entry name" value="ADP-RIBOSYLATION FACTOR GTPASE ACTIVATING PROTEIN 3, ISOFORM H"/>
    <property type="match status" value="1"/>
</dbReference>
<feature type="region of interest" description="Disordered" evidence="3">
    <location>
        <begin position="120"/>
        <end position="159"/>
    </location>
</feature>
<dbReference type="OrthoDB" id="983479at2759"/>
<feature type="compositionally biased region" description="Pro residues" evidence="3">
    <location>
        <begin position="330"/>
        <end position="347"/>
    </location>
</feature>
<gene>
    <name evidence="4" type="ORF">FisN_12Hh058</name>
</gene>
<dbReference type="EMBL" id="BDSP01000144">
    <property type="protein sequence ID" value="GAX20213.1"/>
    <property type="molecule type" value="Genomic_DNA"/>
</dbReference>
<evidence type="ECO:0008006" key="6">
    <source>
        <dbReference type="Google" id="ProtNLM"/>
    </source>
</evidence>
<dbReference type="GO" id="GO:0000139">
    <property type="term" value="C:Golgi membrane"/>
    <property type="evidence" value="ECO:0007669"/>
    <property type="project" value="GOC"/>
</dbReference>
<feature type="region of interest" description="Disordered" evidence="3">
    <location>
        <begin position="229"/>
        <end position="369"/>
    </location>
</feature>
<dbReference type="GO" id="GO:0048205">
    <property type="term" value="P:COPI coating of Golgi vesicle"/>
    <property type="evidence" value="ECO:0007669"/>
    <property type="project" value="TreeGrafter"/>
</dbReference>
<feature type="compositionally biased region" description="Basic and acidic residues" evidence="3">
    <location>
        <begin position="282"/>
        <end position="293"/>
    </location>
</feature>
<proteinExistence type="predicted"/>
<evidence type="ECO:0000313" key="4">
    <source>
        <dbReference type="EMBL" id="GAX20213.1"/>
    </source>
</evidence>
<dbReference type="GO" id="GO:0046872">
    <property type="term" value="F:metal ion binding"/>
    <property type="evidence" value="ECO:0007669"/>
    <property type="project" value="UniProtKB-KW"/>
</dbReference>
<feature type="region of interest" description="Disordered" evidence="3">
    <location>
        <begin position="58"/>
        <end position="106"/>
    </location>
</feature>
<keyword evidence="5" id="KW-1185">Reference proteome</keyword>
<reference evidence="4 5" key="1">
    <citation type="journal article" date="2015" name="Plant Cell">
        <title>Oil accumulation by the oleaginous diatom Fistulifera solaris as revealed by the genome and transcriptome.</title>
        <authorList>
            <person name="Tanaka T."/>
            <person name="Maeda Y."/>
            <person name="Veluchamy A."/>
            <person name="Tanaka M."/>
            <person name="Abida H."/>
            <person name="Marechal E."/>
            <person name="Bowler C."/>
            <person name="Muto M."/>
            <person name="Sunaga Y."/>
            <person name="Tanaka M."/>
            <person name="Yoshino T."/>
            <person name="Taniguchi T."/>
            <person name="Fukuda Y."/>
            <person name="Nemoto M."/>
            <person name="Matsumoto M."/>
            <person name="Wong P.S."/>
            <person name="Aburatani S."/>
            <person name="Fujibuchi W."/>
        </authorList>
    </citation>
    <scope>NUCLEOTIDE SEQUENCE [LARGE SCALE GENOMIC DNA]</scope>
    <source>
        <strain evidence="4 5">JPCC DA0580</strain>
    </source>
</reference>
<dbReference type="Proteomes" id="UP000198406">
    <property type="component" value="Unassembled WGS sequence"/>
</dbReference>
<dbReference type="InterPro" id="IPR038508">
    <property type="entry name" value="ArfGAP_dom_sf"/>
</dbReference>